<keyword evidence="3" id="KW-1185">Reference proteome</keyword>
<dbReference type="Pfam" id="PF00550">
    <property type="entry name" value="PP-binding"/>
    <property type="match status" value="1"/>
</dbReference>
<feature type="domain" description="Carrier" evidence="1">
    <location>
        <begin position="6"/>
        <end position="91"/>
    </location>
</feature>
<reference evidence="2 3" key="1">
    <citation type="submission" date="2024-06" db="EMBL/GenBank/DDBJ databases">
        <title>The Natural Products Discovery Center: Release of the First 8490 Sequenced Strains for Exploring Actinobacteria Biosynthetic Diversity.</title>
        <authorList>
            <person name="Kalkreuter E."/>
            <person name="Kautsar S.A."/>
            <person name="Yang D."/>
            <person name="Bader C.D."/>
            <person name="Teijaro C.N."/>
            <person name="Fluegel L."/>
            <person name="Davis C.M."/>
            <person name="Simpson J.R."/>
            <person name="Lauterbach L."/>
            <person name="Steele A.D."/>
            <person name="Gui C."/>
            <person name="Meng S."/>
            <person name="Li G."/>
            <person name="Viehrig K."/>
            <person name="Ye F."/>
            <person name="Su P."/>
            <person name="Kiefer A.F."/>
            <person name="Nichols A."/>
            <person name="Cepeda A.J."/>
            <person name="Yan W."/>
            <person name="Fan B."/>
            <person name="Jiang Y."/>
            <person name="Adhikari A."/>
            <person name="Zheng C.-J."/>
            <person name="Schuster L."/>
            <person name="Cowan T.M."/>
            <person name="Smanski M.J."/>
            <person name="Chevrette M.G."/>
            <person name="De Carvalho L.P.S."/>
            <person name="Shen B."/>
        </authorList>
    </citation>
    <scope>NUCLEOTIDE SEQUENCE [LARGE SCALE GENOMIC DNA]</scope>
    <source>
        <strain evidence="2 3">NPDC050100</strain>
    </source>
</reference>
<name>A0ABV3GCP3_MICGL</name>
<protein>
    <submittedName>
        <fullName evidence="2">Acyl carrier protein</fullName>
    </submittedName>
</protein>
<accession>A0ABV3GCP3</accession>
<organism evidence="2 3">
    <name type="scientific">Microtetraspora glauca</name>
    <dbReference type="NCBI Taxonomy" id="1996"/>
    <lineage>
        <taxon>Bacteria</taxon>
        <taxon>Bacillati</taxon>
        <taxon>Actinomycetota</taxon>
        <taxon>Actinomycetes</taxon>
        <taxon>Streptosporangiales</taxon>
        <taxon>Streptosporangiaceae</taxon>
        <taxon>Microtetraspora</taxon>
    </lineage>
</organism>
<dbReference type="InterPro" id="IPR009081">
    <property type="entry name" value="PP-bd_ACP"/>
</dbReference>
<dbReference type="Gene3D" id="1.10.1200.10">
    <property type="entry name" value="ACP-like"/>
    <property type="match status" value="1"/>
</dbReference>
<dbReference type="EMBL" id="JBFALK010000005">
    <property type="protein sequence ID" value="MEV0969395.1"/>
    <property type="molecule type" value="Genomic_DNA"/>
</dbReference>
<dbReference type="Proteomes" id="UP001551675">
    <property type="component" value="Unassembled WGS sequence"/>
</dbReference>
<evidence type="ECO:0000259" key="1">
    <source>
        <dbReference type="PROSITE" id="PS50075"/>
    </source>
</evidence>
<dbReference type="RefSeq" id="WP_358132329.1">
    <property type="nucleotide sequence ID" value="NZ_JBFALK010000005.1"/>
</dbReference>
<gene>
    <name evidence="2" type="ORF">AB0I59_12230</name>
</gene>
<evidence type="ECO:0000313" key="2">
    <source>
        <dbReference type="EMBL" id="MEV0969395.1"/>
    </source>
</evidence>
<dbReference type="PROSITE" id="PS50075">
    <property type="entry name" value="CARRIER"/>
    <property type="match status" value="1"/>
</dbReference>
<dbReference type="InterPro" id="IPR036736">
    <property type="entry name" value="ACP-like_sf"/>
</dbReference>
<proteinExistence type="predicted"/>
<comment type="caution">
    <text evidence="2">The sequence shown here is derived from an EMBL/GenBank/DDBJ whole genome shotgun (WGS) entry which is preliminary data.</text>
</comment>
<sequence length="91" mass="9762">MRSTGDPGAERDRMLKERLAELVSESCDGEITTAEALEATVPLSYLGVTSLAQMRLIDALEREYGVEIDLGGDVSFLDSVDGLAAWVSAAR</sequence>
<evidence type="ECO:0000313" key="3">
    <source>
        <dbReference type="Proteomes" id="UP001551675"/>
    </source>
</evidence>
<dbReference type="SUPFAM" id="SSF47336">
    <property type="entry name" value="ACP-like"/>
    <property type="match status" value="1"/>
</dbReference>